<dbReference type="Pfam" id="PF04221">
    <property type="entry name" value="RelB"/>
    <property type="match status" value="1"/>
</dbReference>
<evidence type="ECO:0000256" key="1">
    <source>
        <dbReference type="ARBA" id="ARBA00010562"/>
    </source>
</evidence>
<evidence type="ECO:0000313" key="4">
    <source>
        <dbReference type="Proteomes" id="UP000070422"/>
    </source>
</evidence>
<dbReference type="PANTHER" id="PTHR38781:SF1">
    <property type="entry name" value="ANTITOXIN DINJ-RELATED"/>
    <property type="match status" value="1"/>
</dbReference>
<dbReference type="InterPro" id="IPR013321">
    <property type="entry name" value="Arc_rbn_hlx_hlx"/>
</dbReference>
<comment type="similarity">
    <text evidence="1">Belongs to the RelB/DinJ antitoxin family.</text>
</comment>
<gene>
    <name evidence="3" type="ORF">HMPREF3187_00958</name>
</gene>
<dbReference type="PATRIC" id="fig|87541.4.peg.949"/>
<accession>A0A133XZ08</accession>
<dbReference type="InterPro" id="IPR026262">
    <property type="entry name" value="DinJ"/>
</dbReference>
<name>A0A133XZ08_9LACT</name>
<dbReference type="GO" id="GO:0044010">
    <property type="term" value="P:single-species biofilm formation"/>
    <property type="evidence" value="ECO:0007669"/>
    <property type="project" value="InterPro"/>
</dbReference>
<dbReference type="InterPro" id="IPR007337">
    <property type="entry name" value="RelB/DinJ"/>
</dbReference>
<dbReference type="Gene3D" id="1.10.1220.10">
    <property type="entry name" value="Met repressor-like"/>
    <property type="match status" value="1"/>
</dbReference>
<dbReference type="GO" id="GO:0006351">
    <property type="term" value="P:DNA-templated transcription"/>
    <property type="evidence" value="ECO:0007669"/>
    <property type="project" value="TreeGrafter"/>
</dbReference>
<protein>
    <submittedName>
        <fullName evidence="3">Addiction module antitoxin, RelB/DinJ family</fullName>
    </submittedName>
</protein>
<keyword evidence="2" id="KW-1277">Toxin-antitoxin system</keyword>
<dbReference type="GO" id="GO:0015643">
    <property type="term" value="F:toxic substance binding"/>
    <property type="evidence" value="ECO:0007669"/>
    <property type="project" value="InterPro"/>
</dbReference>
<dbReference type="RefSeq" id="WP_060936854.1">
    <property type="nucleotide sequence ID" value="NZ_JASOZP010000004.1"/>
</dbReference>
<dbReference type="EMBL" id="LSCQ01000046">
    <property type="protein sequence ID" value="KXB36185.1"/>
    <property type="molecule type" value="Genomic_DNA"/>
</dbReference>
<dbReference type="STRING" id="87541.AWM71_02815"/>
<dbReference type="GO" id="GO:0000987">
    <property type="term" value="F:cis-regulatory region sequence-specific DNA binding"/>
    <property type="evidence" value="ECO:0007669"/>
    <property type="project" value="InterPro"/>
</dbReference>
<evidence type="ECO:0000313" key="3">
    <source>
        <dbReference type="EMBL" id="KXB36185.1"/>
    </source>
</evidence>
<dbReference type="AlphaFoldDB" id="A0A133XZ08"/>
<dbReference type="GO" id="GO:0006355">
    <property type="term" value="P:regulation of DNA-templated transcription"/>
    <property type="evidence" value="ECO:0007669"/>
    <property type="project" value="InterPro"/>
</dbReference>
<dbReference type="PANTHER" id="PTHR38781">
    <property type="entry name" value="ANTITOXIN DINJ-RELATED"/>
    <property type="match status" value="1"/>
</dbReference>
<dbReference type="Proteomes" id="UP000070422">
    <property type="component" value="Unassembled WGS sequence"/>
</dbReference>
<dbReference type="NCBIfam" id="TIGR02384">
    <property type="entry name" value="RelB_DinJ"/>
    <property type="match status" value="1"/>
</dbReference>
<dbReference type="OrthoDB" id="9804867at2"/>
<comment type="caution">
    <text evidence="3">The sequence shown here is derived from an EMBL/GenBank/DDBJ whole genome shotgun (WGS) entry which is preliminary data.</text>
</comment>
<evidence type="ECO:0000256" key="2">
    <source>
        <dbReference type="ARBA" id="ARBA00022649"/>
    </source>
</evidence>
<reference evidence="3 4" key="1">
    <citation type="submission" date="2016-01" db="EMBL/GenBank/DDBJ databases">
        <authorList>
            <person name="Oliw E.H."/>
        </authorList>
    </citation>
    <scope>NUCLEOTIDE SEQUENCE [LARGE SCALE GENOMIC DNA]</scope>
    <source>
        <strain evidence="3 4">KA00635</strain>
    </source>
</reference>
<sequence length="90" mass="10016">MATTNLNIRTDKEIKEQADKIFSELGLNMTTAINMFLQTTIRENGIPFSLKLEAPTDTTIAAIEEGRRIASNPSVKGYRNMEDLEAALDL</sequence>
<organism evidence="3 4">
    <name type="scientific">Aerococcus christensenii</name>
    <dbReference type="NCBI Taxonomy" id="87541"/>
    <lineage>
        <taxon>Bacteria</taxon>
        <taxon>Bacillati</taxon>
        <taxon>Bacillota</taxon>
        <taxon>Bacilli</taxon>
        <taxon>Lactobacillales</taxon>
        <taxon>Aerococcaceae</taxon>
        <taxon>Aerococcus</taxon>
    </lineage>
</organism>
<dbReference type="PIRSF" id="PIRSF003108">
    <property type="entry name" value="DinJ"/>
    <property type="match status" value="1"/>
</dbReference>
<proteinExistence type="inferred from homology"/>